<dbReference type="RefSeq" id="XP_001387833.2">
    <property type="nucleotide sequence ID" value="XM_001387796.1"/>
</dbReference>
<gene>
    <name evidence="2" type="ORF">PICST_28353</name>
</gene>
<keyword evidence="3" id="KW-1185">Reference proteome</keyword>
<comment type="caution">
    <text evidence="2">The sequence shown here is derived from an EMBL/GenBank/DDBJ whole genome shotgun (WGS) entry which is preliminary data.</text>
</comment>
<feature type="region of interest" description="Disordered" evidence="1">
    <location>
        <begin position="424"/>
        <end position="444"/>
    </location>
</feature>
<evidence type="ECO:0000256" key="1">
    <source>
        <dbReference type="SAM" id="MobiDB-lite"/>
    </source>
</evidence>
<proteinExistence type="predicted"/>
<dbReference type="HOGENOM" id="CLU_042318_0_0_1"/>
<dbReference type="InParanoid" id="A3GFT1"/>
<accession>A3GFT1</accession>
<name>A3GFT1_PICST</name>
<dbReference type="OMA" id="PHEITEP"/>
<dbReference type="Proteomes" id="UP000002258">
    <property type="component" value="Chromosome 1"/>
</dbReference>
<organism evidence="2 3">
    <name type="scientific">Scheffersomyces stipitis (strain ATCC 58785 / CBS 6054 / NBRC 10063 / NRRL Y-11545)</name>
    <name type="common">Yeast</name>
    <name type="synonym">Pichia stipitis</name>
    <dbReference type="NCBI Taxonomy" id="322104"/>
    <lineage>
        <taxon>Eukaryota</taxon>
        <taxon>Fungi</taxon>
        <taxon>Dikarya</taxon>
        <taxon>Ascomycota</taxon>
        <taxon>Saccharomycotina</taxon>
        <taxon>Pichiomycetes</taxon>
        <taxon>Debaryomycetaceae</taxon>
        <taxon>Scheffersomyces</taxon>
    </lineage>
</organism>
<dbReference type="InterPro" id="IPR011032">
    <property type="entry name" value="GroES-like_sf"/>
</dbReference>
<protein>
    <submittedName>
        <fullName evidence="2">Uncharacterized protein</fullName>
    </submittedName>
</protein>
<dbReference type="STRING" id="322104.A3GFT1"/>
<dbReference type="EMBL" id="AAVQ01000001">
    <property type="protein sequence ID" value="EAZ63810.2"/>
    <property type="molecule type" value="Genomic_DNA"/>
</dbReference>
<reference evidence="2 3" key="1">
    <citation type="journal article" date="2007" name="Nat. Biotechnol.">
        <title>Genome sequence of the lignocellulose-bioconverting and xylose-fermenting yeast Pichia stipitis.</title>
        <authorList>
            <person name="Jeffries T.W."/>
            <person name="Grigoriev I.V."/>
            <person name="Grimwood J."/>
            <person name="Laplaza J.M."/>
            <person name="Aerts A."/>
            <person name="Salamov A."/>
            <person name="Schmutz J."/>
            <person name="Lindquist E."/>
            <person name="Dehal P."/>
            <person name="Shapiro H."/>
            <person name="Jin Y.S."/>
            <person name="Passoth V."/>
            <person name="Richardson P.M."/>
        </authorList>
    </citation>
    <scope>NUCLEOTIDE SEQUENCE [LARGE SCALE GENOMIC DNA]</scope>
    <source>
        <strain evidence="3">ATCC 58785 / CBS 6054 / NBRC 10063 / NRRL Y-11545</strain>
    </source>
</reference>
<dbReference type="eggNOG" id="ENOG502RPYU">
    <property type="taxonomic scope" value="Eukaryota"/>
</dbReference>
<dbReference type="OrthoDB" id="4082978at2759"/>
<sequence>MTVSVWNSEDYPILEPTTLESFKPPDPVNCIPVKRVFDFKSQRLRESLKMPSEMDITSANELVLRVKMVGINFHTDFAQFKQLSPKTNVYSKSRAPTTHRTSAVPGNKIIGRIHRMPEYESTHFDFESKYLVFPYSNCIIQNSHIKCSECQLLLSRSQSQQLCSDNYKIYKRHQCNGNWVYGTTIDGGLQDYMKILNPEQTLVTIPRNVSTHDSCFMLEVALPFYSFIKDTFMTNGSNNIRIPGKILIALKEMSKQVNDILIVLKHFKIKSSDVCIVDEDMISKLTKADLVNYHQMFSQIFLFNCSDNMIRFADFCSSSPGLESTKSRYNIVIFDQNDPESSAKHRRLSSIKDKNFVRFKLSYKDKLNAEELLNIISSMNTLNSMVVPEADLSRPSIVSMDSESSTISSADSLRSNISNSTAASLPQIYSPSGTKSASHHMKSNSSSHRSWLWYDTDFELYHSEDDDSDDFGDDYSRSHSHSIKQMNRLIRSGRPSRIGYTNKASKYVNLNSFVFF</sequence>
<dbReference type="AlphaFoldDB" id="A3GFT1"/>
<dbReference type="GeneID" id="4851130"/>
<dbReference type="SUPFAM" id="SSF50129">
    <property type="entry name" value="GroES-like"/>
    <property type="match status" value="1"/>
</dbReference>
<evidence type="ECO:0000313" key="2">
    <source>
        <dbReference type="EMBL" id="EAZ63810.2"/>
    </source>
</evidence>
<dbReference type="KEGG" id="pic:PICST_28353"/>
<dbReference type="Gene3D" id="3.90.180.10">
    <property type="entry name" value="Medium-chain alcohol dehydrogenases, catalytic domain"/>
    <property type="match status" value="1"/>
</dbReference>
<evidence type="ECO:0000313" key="3">
    <source>
        <dbReference type="Proteomes" id="UP000002258"/>
    </source>
</evidence>
<feature type="compositionally biased region" description="Polar residues" evidence="1">
    <location>
        <begin position="424"/>
        <end position="435"/>
    </location>
</feature>